<dbReference type="GO" id="GO:0006508">
    <property type="term" value="P:proteolysis"/>
    <property type="evidence" value="ECO:0007669"/>
    <property type="project" value="InterPro"/>
</dbReference>
<reference evidence="2 3" key="1">
    <citation type="submission" date="2019-03" db="EMBL/GenBank/DDBJ databases">
        <title>Genomic Encyclopedia of Type Strains, Phase IV (KMG-IV): sequencing the most valuable type-strain genomes for metagenomic binning, comparative biology and taxonomic classification.</title>
        <authorList>
            <person name="Goeker M."/>
        </authorList>
    </citation>
    <scope>NUCLEOTIDE SEQUENCE [LARGE SCALE GENOMIC DNA]</scope>
    <source>
        <strain evidence="2 3">DSM 18577</strain>
    </source>
</reference>
<dbReference type="SUPFAM" id="SSF55166">
    <property type="entry name" value="Hedgehog/DD-peptidase"/>
    <property type="match status" value="1"/>
</dbReference>
<evidence type="ECO:0000259" key="1">
    <source>
        <dbReference type="Pfam" id="PF02557"/>
    </source>
</evidence>
<keyword evidence="3" id="KW-1185">Reference proteome</keyword>
<protein>
    <submittedName>
        <fullName evidence="2">LAS superfamily LD-carboxypeptidase LdcB</fullName>
    </submittedName>
</protein>
<keyword evidence="2" id="KW-0645">Protease</keyword>
<organism evidence="2 3">
    <name type="scientific">Celerinatantimonas diazotrophica</name>
    <dbReference type="NCBI Taxonomy" id="412034"/>
    <lineage>
        <taxon>Bacteria</taxon>
        <taxon>Pseudomonadati</taxon>
        <taxon>Pseudomonadota</taxon>
        <taxon>Gammaproteobacteria</taxon>
        <taxon>Celerinatantimonadaceae</taxon>
        <taxon>Celerinatantimonas</taxon>
    </lineage>
</organism>
<dbReference type="Pfam" id="PF02557">
    <property type="entry name" value="VanY"/>
    <property type="match status" value="1"/>
</dbReference>
<dbReference type="InterPro" id="IPR009045">
    <property type="entry name" value="Zn_M74/Hedgehog-like"/>
</dbReference>
<dbReference type="OrthoDB" id="9792074at2"/>
<dbReference type="EMBL" id="SMGD01000011">
    <property type="protein sequence ID" value="TCK59055.1"/>
    <property type="molecule type" value="Genomic_DNA"/>
</dbReference>
<dbReference type="PANTHER" id="PTHR34385">
    <property type="entry name" value="D-ALANYL-D-ALANINE CARBOXYPEPTIDASE"/>
    <property type="match status" value="1"/>
</dbReference>
<accession>A0A4R1K4I7</accession>
<feature type="domain" description="D-alanyl-D-alanine carboxypeptidase-like core" evidence="1">
    <location>
        <begin position="22"/>
        <end position="177"/>
    </location>
</feature>
<dbReference type="InterPro" id="IPR003709">
    <property type="entry name" value="VanY-like_core_dom"/>
</dbReference>
<keyword evidence="2" id="KW-0378">Hydrolase</keyword>
<sequence length="224" mass="25812">MSPYPLLYGQGYFELEQISPGQRLHPKAADAFLKMCAAAQQDGITLAAYSSFRSFQTQSVIWNDKWHGKRTILDSFSQPLESGQLNNEQKLWAILRWSALPGASRHHWGSDLDFFSPALIHKNADFELIPATYLPGGSHFHVYQWVFENAAQFGFFFPYHDDVGATAPEPWHISYHPLSEQYHREHQLHELTHIIQNSDIAGKTTIMNHLAEIYQNYFNHINQL</sequence>
<evidence type="ECO:0000313" key="2">
    <source>
        <dbReference type="EMBL" id="TCK59055.1"/>
    </source>
</evidence>
<proteinExistence type="predicted"/>
<dbReference type="Gene3D" id="3.30.1380.10">
    <property type="match status" value="1"/>
</dbReference>
<dbReference type="Proteomes" id="UP000295565">
    <property type="component" value="Unassembled WGS sequence"/>
</dbReference>
<dbReference type="InterPro" id="IPR052179">
    <property type="entry name" value="DD-CPase-like"/>
</dbReference>
<keyword evidence="2" id="KW-0121">Carboxypeptidase</keyword>
<dbReference type="AlphaFoldDB" id="A0A4R1K4I7"/>
<dbReference type="CDD" id="cd14847">
    <property type="entry name" value="DD-carboxypeptidase_like"/>
    <property type="match status" value="1"/>
</dbReference>
<dbReference type="PANTHER" id="PTHR34385:SF1">
    <property type="entry name" value="PEPTIDOGLYCAN L-ALANYL-D-GLUTAMATE ENDOPEPTIDASE CWLK"/>
    <property type="match status" value="1"/>
</dbReference>
<evidence type="ECO:0000313" key="3">
    <source>
        <dbReference type="Proteomes" id="UP000295565"/>
    </source>
</evidence>
<name>A0A4R1K4I7_9GAMM</name>
<dbReference type="RefSeq" id="WP_131911990.1">
    <property type="nucleotide sequence ID" value="NZ_OU594967.1"/>
</dbReference>
<gene>
    <name evidence="2" type="ORF">EV690_1219</name>
</gene>
<comment type="caution">
    <text evidence="2">The sequence shown here is derived from an EMBL/GenBank/DDBJ whole genome shotgun (WGS) entry which is preliminary data.</text>
</comment>
<dbReference type="GO" id="GO:0004180">
    <property type="term" value="F:carboxypeptidase activity"/>
    <property type="evidence" value="ECO:0007669"/>
    <property type="project" value="UniProtKB-KW"/>
</dbReference>